<reference evidence="2 3" key="1">
    <citation type="journal article" date="2023" name="Commun. Biol.">
        <title>Genome analysis of Parmales, the sister group of diatoms, reveals the evolutionary specialization of diatoms from phago-mixotrophs to photoautotrophs.</title>
        <authorList>
            <person name="Ban H."/>
            <person name="Sato S."/>
            <person name="Yoshikawa S."/>
            <person name="Yamada K."/>
            <person name="Nakamura Y."/>
            <person name="Ichinomiya M."/>
            <person name="Sato N."/>
            <person name="Blanc-Mathieu R."/>
            <person name="Endo H."/>
            <person name="Kuwata A."/>
            <person name="Ogata H."/>
        </authorList>
    </citation>
    <scope>NUCLEOTIDE SEQUENCE [LARGE SCALE GENOMIC DNA]</scope>
</reference>
<feature type="transmembrane region" description="Helical" evidence="1">
    <location>
        <begin position="132"/>
        <end position="155"/>
    </location>
</feature>
<gene>
    <name evidence="2" type="ORF">TeGR_g3415</name>
</gene>
<name>A0ABQ6N0X7_9STRA</name>
<keyword evidence="1" id="KW-1133">Transmembrane helix</keyword>
<comment type="caution">
    <text evidence="2">The sequence shown here is derived from an EMBL/GenBank/DDBJ whole genome shotgun (WGS) entry which is preliminary data.</text>
</comment>
<feature type="transmembrane region" description="Helical" evidence="1">
    <location>
        <begin position="51"/>
        <end position="71"/>
    </location>
</feature>
<keyword evidence="1" id="KW-0472">Membrane</keyword>
<organism evidence="2 3">
    <name type="scientific">Tetraparma gracilis</name>
    <dbReference type="NCBI Taxonomy" id="2962635"/>
    <lineage>
        <taxon>Eukaryota</taxon>
        <taxon>Sar</taxon>
        <taxon>Stramenopiles</taxon>
        <taxon>Ochrophyta</taxon>
        <taxon>Bolidophyceae</taxon>
        <taxon>Parmales</taxon>
        <taxon>Triparmaceae</taxon>
        <taxon>Tetraparma</taxon>
    </lineage>
</organism>
<proteinExistence type="predicted"/>
<feature type="transmembrane region" description="Helical" evidence="1">
    <location>
        <begin position="77"/>
        <end position="97"/>
    </location>
</feature>
<keyword evidence="1" id="KW-0812">Transmembrane</keyword>
<feature type="transmembrane region" description="Helical" evidence="1">
    <location>
        <begin position="104"/>
        <end position="126"/>
    </location>
</feature>
<sequence length="281" mass="31765">MAGETTVEYMVVEEKYSYLPRFDTCYGPAHMIGHVVFGLDKDKFRARMKKYGLLLLVFSTISSGAMFLAMAGKLPPWALLPSAFGSMVLPSLMLLYANIHLARLIVFSSIEFWFLQALFALFIVSFCDMFKWDLRCVGMLSCWLVQTVVMLIEASNPPKLRISKTKVTGLIVVLCGYLAWFAMSMGGFFEDVRVRDVVLSIGGQRFTINNVVFGNQRLATCGVFVCKYLFHAITSPGTFISFTARIKLNGCSEDEYKDNVNRNYKRGERRVTTDLKMYAPP</sequence>
<dbReference type="Proteomes" id="UP001165060">
    <property type="component" value="Unassembled WGS sequence"/>
</dbReference>
<keyword evidence="3" id="KW-1185">Reference proteome</keyword>
<protein>
    <submittedName>
        <fullName evidence="2">Uncharacterized protein</fullName>
    </submittedName>
</protein>
<accession>A0ABQ6N0X7</accession>
<feature type="transmembrane region" description="Helical" evidence="1">
    <location>
        <begin position="167"/>
        <end position="189"/>
    </location>
</feature>
<evidence type="ECO:0000313" key="2">
    <source>
        <dbReference type="EMBL" id="GMI36918.1"/>
    </source>
</evidence>
<evidence type="ECO:0000256" key="1">
    <source>
        <dbReference type="SAM" id="Phobius"/>
    </source>
</evidence>
<dbReference type="EMBL" id="BRYB01000753">
    <property type="protein sequence ID" value="GMI36918.1"/>
    <property type="molecule type" value="Genomic_DNA"/>
</dbReference>
<evidence type="ECO:0000313" key="3">
    <source>
        <dbReference type="Proteomes" id="UP001165060"/>
    </source>
</evidence>